<comment type="caution">
    <text evidence="1">The sequence shown here is derived from an EMBL/GenBank/DDBJ whole genome shotgun (WGS) entry which is preliminary data.</text>
</comment>
<dbReference type="InterPro" id="IPR029062">
    <property type="entry name" value="Class_I_gatase-like"/>
</dbReference>
<dbReference type="GO" id="GO:0004642">
    <property type="term" value="F:phosphoribosylformylglycinamidine synthase activity"/>
    <property type="evidence" value="ECO:0007669"/>
    <property type="project" value="TreeGrafter"/>
</dbReference>
<evidence type="ECO:0000313" key="1">
    <source>
        <dbReference type="EMBL" id="HIU99558.1"/>
    </source>
</evidence>
<dbReference type="InterPro" id="IPR036676">
    <property type="entry name" value="PurM-like_C_sf"/>
</dbReference>
<dbReference type="GO" id="GO:0005737">
    <property type="term" value="C:cytoplasm"/>
    <property type="evidence" value="ECO:0007669"/>
    <property type="project" value="TreeGrafter"/>
</dbReference>
<proteinExistence type="predicted"/>
<organism evidence="1 2">
    <name type="scientific">Candidatus Stercoripulliclostridium merdipullorum</name>
    <dbReference type="NCBI Taxonomy" id="2840952"/>
    <lineage>
        <taxon>Bacteria</taxon>
        <taxon>Bacillati</taxon>
        <taxon>Bacillota</taxon>
        <taxon>Clostridia</taxon>
        <taxon>Eubacteriales</taxon>
        <taxon>Candidatus Stercoripulliclostridium</taxon>
    </lineage>
</organism>
<accession>A0A9D1SWW4</accession>
<dbReference type="EMBL" id="DVOH01000005">
    <property type="protein sequence ID" value="HIU99558.1"/>
    <property type="molecule type" value="Genomic_DNA"/>
</dbReference>
<dbReference type="GO" id="GO:0006164">
    <property type="term" value="P:purine nucleotide biosynthetic process"/>
    <property type="evidence" value="ECO:0007669"/>
    <property type="project" value="TreeGrafter"/>
</dbReference>
<evidence type="ECO:0000313" key="2">
    <source>
        <dbReference type="Proteomes" id="UP000886891"/>
    </source>
</evidence>
<dbReference type="SMART" id="SM01211">
    <property type="entry name" value="GATase_5"/>
    <property type="match status" value="1"/>
</dbReference>
<dbReference type="PANTHER" id="PTHR10099:SF1">
    <property type="entry name" value="PHOSPHORIBOSYLFORMYLGLYCINAMIDINE SYNTHASE"/>
    <property type="match status" value="1"/>
</dbReference>
<sequence length="1006" mass="111970">MKEKSKSRCPDFKGIAPFADMVGFTRMTESESAAYYRNSGLQMSYDLFKVCQNYFRIRFRTPKKVHLLILDRLWNSEQFFFEREIYRTELSGTNPHLLQAARLYRDMRTALGKEDSPRSLQELAEIGIEFLHRNNAAQNCVRSGHRYFYCADRSESHKNNLVSFHAYHTGGDFNGLNAMLSTYVYGAKPVALLRKEYLPESAEDEKRSPRRFGAIACEAEFNAFQTEEHYIDEIELPIETVANIYHTDISREEQRILKDKDRIYYLKNVRFNNTKDVMRKLREALEPLSFVKRCYSCHNSLMLALFRCRHGMYIDWDAVGSDAVDALLKPAQNRFVLIASPKEAEKQLRTRLGDFGFECTGIGAVSDRYEIVLKRKDVTISFDEDLLTAKHLQSQYVLSASGLKRHGTSLTAKKIDRKILRRLSESAVQISGQMDATIGGGVVVSPLSGLRQTTPSDLIGWKFPDAYDDKLLAIACGSSMEELNGYPFMGTVYNIVTAVSKLIASGVPLQSIAFAMTDLFGMADNEAIRGNTLGALLACLYVQNALSIGMFHVTPIRVKQQQSDTPVFSAIAFGGGRSGAMISNVFPKGARLFRLPIPKDEFQMPDFKYLLKLYSMVNINIVKGNIDAATVVTHDVVSAIIRGTLGEGNGFAFSKVDAATFGKDFGDLIVSVKEIAELGAIESEYLGVVDDSGAIRGADFQLNRPELEKAVEGIALTPSPLYSATASDRIDFHASQPCVYRGDRVVVPEVLIPCFEMRSGLLLQRAFARAGAKVSTVAVDLNKLPSRNEVTEIRKMIERCQVLAFSGCSPIGVVPKGKRIAAFFKNPIVLDAVNELLYRRSGLILGTGEGMLTLSELGFLPYGMYRTESENAGLRFDVNRSGDYVSKICRVKVCSDLSPFLSSLQPGDVFATPIGTANGRLMIRDDLLQSIKNSGQIATRFVDYNDHPVKTGPYNPTGACDGIESLTSPDGRIFGCLSHPERVEYMLNCPTPFCTDLFRNAVKFFA</sequence>
<dbReference type="Proteomes" id="UP000886891">
    <property type="component" value="Unassembled WGS sequence"/>
</dbReference>
<gene>
    <name evidence="1" type="ORF">IAB14_00395</name>
</gene>
<dbReference type="SUPFAM" id="SSF56042">
    <property type="entry name" value="PurM C-terminal domain-like"/>
    <property type="match status" value="1"/>
</dbReference>
<dbReference type="PANTHER" id="PTHR10099">
    <property type="entry name" value="PHOSPHORIBOSYLFORMYLGLYCINAMIDINE SYNTHASE"/>
    <property type="match status" value="1"/>
</dbReference>
<dbReference type="SUPFAM" id="SSF52317">
    <property type="entry name" value="Class I glutamine amidotransferase-like"/>
    <property type="match status" value="1"/>
</dbReference>
<reference evidence="1" key="1">
    <citation type="submission" date="2020-10" db="EMBL/GenBank/DDBJ databases">
        <authorList>
            <person name="Gilroy R."/>
        </authorList>
    </citation>
    <scope>NUCLEOTIDE SEQUENCE</scope>
    <source>
        <strain evidence="1">23406</strain>
    </source>
</reference>
<dbReference type="Pfam" id="PF13507">
    <property type="entry name" value="GATase_5"/>
    <property type="match status" value="1"/>
</dbReference>
<dbReference type="AlphaFoldDB" id="A0A9D1SWW4"/>
<name>A0A9D1SWW4_9FIRM</name>
<protein>
    <submittedName>
        <fullName evidence="1">Phosphoribosylformylglycinamidine synthase subunit PurQ</fullName>
    </submittedName>
</protein>
<reference evidence="1" key="2">
    <citation type="journal article" date="2021" name="PeerJ">
        <title>Extensive microbial diversity within the chicken gut microbiome revealed by metagenomics and culture.</title>
        <authorList>
            <person name="Gilroy R."/>
            <person name="Ravi A."/>
            <person name="Getino M."/>
            <person name="Pursley I."/>
            <person name="Horton D.L."/>
            <person name="Alikhan N.F."/>
            <person name="Baker D."/>
            <person name="Gharbi K."/>
            <person name="Hall N."/>
            <person name="Watson M."/>
            <person name="Adriaenssens E.M."/>
            <person name="Foster-Nyarko E."/>
            <person name="Jarju S."/>
            <person name="Secka A."/>
            <person name="Antonio M."/>
            <person name="Oren A."/>
            <person name="Chaudhuri R.R."/>
            <person name="La Ragione R."/>
            <person name="Hildebrand F."/>
            <person name="Pallen M.J."/>
        </authorList>
    </citation>
    <scope>NUCLEOTIDE SEQUENCE</scope>
    <source>
        <strain evidence="1">23406</strain>
    </source>
</reference>
<dbReference type="Gene3D" id="3.40.50.880">
    <property type="match status" value="1"/>
</dbReference>